<dbReference type="SUPFAM" id="SSF55961">
    <property type="entry name" value="Bet v1-like"/>
    <property type="match status" value="1"/>
</dbReference>
<dbReference type="Gene3D" id="3.30.530.20">
    <property type="match status" value="1"/>
</dbReference>
<dbReference type="EMBL" id="JBHDIY010000002">
    <property type="protein sequence ID" value="MFL4470634.1"/>
    <property type="molecule type" value="Genomic_DNA"/>
</dbReference>
<dbReference type="Proteomes" id="UP001627408">
    <property type="component" value="Unassembled WGS sequence"/>
</dbReference>
<keyword evidence="2" id="KW-1185">Reference proteome</keyword>
<comment type="caution">
    <text evidence="1">The sequence shown here is derived from an EMBL/GenBank/DDBJ whole genome shotgun (WGS) entry which is preliminary data.</text>
</comment>
<name>A0ABW8UYE9_9RHOB</name>
<sequence length="142" mass="16198">MDYSATIHTTASPERAAQDIADDLEKWWSTRIERRSRSFTTRFNNSHATFQFDAANTAETFGWTCTDAHMIIDAVEDRAEWIGTRLLWHIQPTDTGCAITLTHQGLTPALPCFDICQRGWQHFFEISLRDHLNGQQGAPNTD</sequence>
<proteinExistence type="predicted"/>
<evidence type="ECO:0000313" key="2">
    <source>
        <dbReference type="Proteomes" id="UP001627408"/>
    </source>
</evidence>
<evidence type="ECO:0000313" key="1">
    <source>
        <dbReference type="EMBL" id="MFL4470634.1"/>
    </source>
</evidence>
<evidence type="ECO:0008006" key="3">
    <source>
        <dbReference type="Google" id="ProtNLM"/>
    </source>
</evidence>
<dbReference type="InterPro" id="IPR023393">
    <property type="entry name" value="START-like_dom_sf"/>
</dbReference>
<gene>
    <name evidence="1" type="ORF">ACERZ8_12360</name>
</gene>
<organism evidence="1 2">
    <name type="scientific">Tateyamaria armeniaca</name>
    <dbReference type="NCBI Taxonomy" id="2518930"/>
    <lineage>
        <taxon>Bacteria</taxon>
        <taxon>Pseudomonadati</taxon>
        <taxon>Pseudomonadota</taxon>
        <taxon>Alphaproteobacteria</taxon>
        <taxon>Rhodobacterales</taxon>
        <taxon>Roseobacteraceae</taxon>
        <taxon>Tateyamaria</taxon>
    </lineage>
</organism>
<dbReference type="RefSeq" id="WP_407592482.1">
    <property type="nucleotide sequence ID" value="NZ_JBHDIY010000002.1"/>
</dbReference>
<accession>A0ABW8UYE9</accession>
<reference evidence="1 2" key="1">
    <citation type="submission" date="2024-08" db="EMBL/GenBank/DDBJ databases">
        <title>Tateyamaria sp. nov., isolated from marine algae.</title>
        <authorList>
            <person name="Choi B.J."/>
            <person name="Kim J.M."/>
            <person name="Lee J.K."/>
            <person name="Choi D.G."/>
            <person name="Bayburt H."/>
            <person name="Baek J.H."/>
            <person name="Han D.M."/>
            <person name="Jeon C.O."/>
        </authorList>
    </citation>
    <scope>NUCLEOTIDE SEQUENCE [LARGE SCALE GENOMIC DNA]</scope>
    <source>
        <strain evidence="1 2">KMU-156</strain>
    </source>
</reference>
<protein>
    <recommendedName>
        <fullName evidence="3">SRPBCC domain-containing protein</fullName>
    </recommendedName>
</protein>